<gene>
    <name evidence="1" type="ORF">NB231_01514</name>
</gene>
<evidence type="ECO:0000313" key="1">
    <source>
        <dbReference type="EMBL" id="EAR21547.1"/>
    </source>
</evidence>
<evidence type="ECO:0000313" key="2">
    <source>
        <dbReference type="Proteomes" id="UP000003374"/>
    </source>
</evidence>
<comment type="caution">
    <text evidence="1">The sequence shown here is derived from an EMBL/GenBank/DDBJ whole genome shotgun (WGS) entry which is preliminary data.</text>
</comment>
<dbReference type="AlphaFoldDB" id="A4BS68"/>
<dbReference type="RefSeq" id="WP_004999179.1">
    <property type="nucleotide sequence ID" value="NZ_CH672427.1"/>
</dbReference>
<keyword evidence="2" id="KW-1185">Reference proteome</keyword>
<sequence>MASIMIRDLSMTETLDRQASLRVKGGWYGGYLMPHLSYPSSISKKFTNQIQVAKVNNTAVGIGGPNTFNLNGTIVQSQSA</sequence>
<protein>
    <submittedName>
        <fullName evidence="1">Uncharacterized protein</fullName>
    </submittedName>
</protein>
<accession>A4BS68</accession>
<name>A4BS68_9GAMM</name>
<organism evidence="1 2">
    <name type="scientific">Nitrococcus mobilis Nb-231</name>
    <dbReference type="NCBI Taxonomy" id="314278"/>
    <lineage>
        <taxon>Bacteria</taxon>
        <taxon>Pseudomonadati</taxon>
        <taxon>Pseudomonadota</taxon>
        <taxon>Gammaproteobacteria</taxon>
        <taxon>Chromatiales</taxon>
        <taxon>Ectothiorhodospiraceae</taxon>
        <taxon>Nitrococcus</taxon>
    </lineage>
</organism>
<proteinExistence type="predicted"/>
<dbReference type="Proteomes" id="UP000003374">
    <property type="component" value="Unassembled WGS sequence"/>
</dbReference>
<dbReference type="EMBL" id="AAOF01000008">
    <property type="protein sequence ID" value="EAR21547.1"/>
    <property type="molecule type" value="Genomic_DNA"/>
</dbReference>
<reference evidence="1 2" key="1">
    <citation type="submission" date="2006-02" db="EMBL/GenBank/DDBJ databases">
        <authorList>
            <person name="Waterbury J."/>
            <person name="Ferriera S."/>
            <person name="Johnson J."/>
            <person name="Kravitz S."/>
            <person name="Halpern A."/>
            <person name="Remington K."/>
            <person name="Beeson K."/>
            <person name="Tran B."/>
            <person name="Rogers Y.-H."/>
            <person name="Friedman R."/>
            <person name="Venter J.C."/>
        </authorList>
    </citation>
    <scope>NUCLEOTIDE SEQUENCE [LARGE SCALE GENOMIC DNA]</scope>
    <source>
        <strain evidence="1 2">Nb-231</strain>
    </source>
</reference>
<dbReference type="HOGENOM" id="CLU_2586136_0_0_6"/>